<dbReference type="PANTHER" id="PTHR24148:SF82">
    <property type="entry name" value="HETEROKARYON INCOMPATIBILITY DOMAIN-CONTAINING PROTEIN"/>
    <property type="match status" value="1"/>
</dbReference>
<dbReference type="PANTHER" id="PTHR24148">
    <property type="entry name" value="ANKYRIN REPEAT DOMAIN-CONTAINING PROTEIN 39 HOMOLOG-RELATED"/>
    <property type="match status" value="1"/>
</dbReference>
<evidence type="ECO:0000313" key="3">
    <source>
        <dbReference type="Proteomes" id="UP000799429"/>
    </source>
</evidence>
<dbReference type="OrthoDB" id="3553147at2759"/>
<reference evidence="2" key="1">
    <citation type="journal article" date="2020" name="Stud. Mycol.">
        <title>101 Dothideomycetes genomes: a test case for predicting lifestyles and emergence of pathogens.</title>
        <authorList>
            <person name="Haridas S."/>
            <person name="Albert R."/>
            <person name="Binder M."/>
            <person name="Bloem J."/>
            <person name="Labutti K."/>
            <person name="Salamov A."/>
            <person name="Andreopoulos B."/>
            <person name="Baker S."/>
            <person name="Barry K."/>
            <person name="Bills G."/>
            <person name="Bluhm B."/>
            <person name="Cannon C."/>
            <person name="Castanera R."/>
            <person name="Culley D."/>
            <person name="Daum C."/>
            <person name="Ezra D."/>
            <person name="Gonzalez J."/>
            <person name="Henrissat B."/>
            <person name="Kuo A."/>
            <person name="Liang C."/>
            <person name="Lipzen A."/>
            <person name="Lutzoni F."/>
            <person name="Magnuson J."/>
            <person name="Mondo S."/>
            <person name="Nolan M."/>
            <person name="Ohm R."/>
            <person name="Pangilinan J."/>
            <person name="Park H.-J."/>
            <person name="Ramirez L."/>
            <person name="Alfaro M."/>
            <person name="Sun H."/>
            <person name="Tritt A."/>
            <person name="Yoshinaga Y."/>
            <person name="Zwiers L.-H."/>
            <person name="Turgeon B."/>
            <person name="Goodwin S."/>
            <person name="Spatafora J."/>
            <person name="Crous P."/>
            <person name="Grigoriev I."/>
        </authorList>
    </citation>
    <scope>NUCLEOTIDE SEQUENCE</scope>
    <source>
        <strain evidence="2">CBS 101060</strain>
    </source>
</reference>
<feature type="non-terminal residue" evidence="2">
    <location>
        <position position="157"/>
    </location>
</feature>
<protein>
    <recommendedName>
        <fullName evidence="1">Heterokaryon incompatibility domain-containing protein</fullName>
    </recommendedName>
</protein>
<feature type="domain" description="Heterokaryon incompatibility" evidence="1">
    <location>
        <begin position="33"/>
        <end position="157"/>
    </location>
</feature>
<dbReference type="AlphaFoldDB" id="A0A9P4S6W2"/>
<name>A0A9P4S6W2_9PEZI</name>
<keyword evidence="3" id="KW-1185">Reference proteome</keyword>
<dbReference type="InterPro" id="IPR052895">
    <property type="entry name" value="HetReg/Transcr_Mod"/>
</dbReference>
<dbReference type="EMBL" id="MU006104">
    <property type="protein sequence ID" value="KAF2836285.1"/>
    <property type="molecule type" value="Genomic_DNA"/>
</dbReference>
<sequence>QIRLLELLPEKVDDPLKVKIHTTILNEDTVPEYLALSYVWGSTASPSSIEIVPKRLSVTGNLTTALRYLRAPDGAFIMWVDAVCTNQEDLDKRSQQVIRMRDIYSSARLVVAWLGEADEEHDSVRAMKLLNIVIMQFRGDSASVLHLYYRPWFERVW</sequence>
<comment type="caution">
    <text evidence="2">The sequence shown here is derived from an EMBL/GenBank/DDBJ whole genome shotgun (WGS) entry which is preliminary data.</text>
</comment>
<gene>
    <name evidence="2" type="ORF">M501DRAFT_907101</name>
</gene>
<dbReference type="Proteomes" id="UP000799429">
    <property type="component" value="Unassembled WGS sequence"/>
</dbReference>
<accession>A0A9P4S6W2</accession>
<evidence type="ECO:0000313" key="2">
    <source>
        <dbReference type="EMBL" id="KAF2836285.1"/>
    </source>
</evidence>
<feature type="non-terminal residue" evidence="2">
    <location>
        <position position="1"/>
    </location>
</feature>
<proteinExistence type="predicted"/>
<evidence type="ECO:0000259" key="1">
    <source>
        <dbReference type="Pfam" id="PF06985"/>
    </source>
</evidence>
<organism evidence="2 3">
    <name type="scientific">Patellaria atrata CBS 101060</name>
    <dbReference type="NCBI Taxonomy" id="1346257"/>
    <lineage>
        <taxon>Eukaryota</taxon>
        <taxon>Fungi</taxon>
        <taxon>Dikarya</taxon>
        <taxon>Ascomycota</taxon>
        <taxon>Pezizomycotina</taxon>
        <taxon>Dothideomycetes</taxon>
        <taxon>Dothideomycetes incertae sedis</taxon>
        <taxon>Patellariales</taxon>
        <taxon>Patellariaceae</taxon>
        <taxon>Patellaria</taxon>
    </lineage>
</organism>
<dbReference type="Pfam" id="PF06985">
    <property type="entry name" value="HET"/>
    <property type="match status" value="1"/>
</dbReference>
<dbReference type="InterPro" id="IPR010730">
    <property type="entry name" value="HET"/>
</dbReference>